<dbReference type="Pfam" id="PF14284">
    <property type="entry name" value="PcfJ"/>
    <property type="match status" value="1"/>
</dbReference>
<feature type="compositionally biased region" description="Low complexity" evidence="2">
    <location>
        <begin position="612"/>
        <end position="628"/>
    </location>
</feature>
<protein>
    <recommendedName>
        <fullName evidence="5">PcfJ-like protein</fullName>
    </recommendedName>
</protein>
<evidence type="ECO:0000313" key="4">
    <source>
        <dbReference type="Proteomes" id="UP000253744"/>
    </source>
</evidence>
<organism evidence="3 4">
    <name type="scientific">Deinococcus wulumuqiensis</name>
    <dbReference type="NCBI Taxonomy" id="980427"/>
    <lineage>
        <taxon>Bacteria</taxon>
        <taxon>Thermotogati</taxon>
        <taxon>Deinococcota</taxon>
        <taxon>Deinococci</taxon>
        <taxon>Deinococcales</taxon>
        <taxon>Deinococcaceae</taxon>
        <taxon>Deinococcus</taxon>
    </lineage>
</organism>
<dbReference type="InterPro" id="IPR025586">
    <property type="entry name" value="PcfJ"/>
</dbReference>
<name>A0A345ILR2_9DEIO</name>
<evidence type="ECO:0008006" key="5">
    <source>
        <dbReference type="Google" id="ProtNLM"/>
    </source>
</evidence>
<keyword evidence="3" id="KW-0614">Plasmid</keyword>
<evidence type="ECO:0000256" key="2">
    <source>
        <dbReference type="SAM" id="MobiDB-lite"/>
    </source>
</evidence>
<keyword evidence="1" id="KW-0175">Coiled coil</keyword>
<sequence>MTVLTFSADDRRLPLPNRYDARRWARGWALTHKRVTLRHVEQALMPLLSVEAALELLVERHEAQEAERVQALRDIPKHLHPRAYTPVLSPARLEREISRFQSRSGVRQVLWSFALSDSRRCGECATLHIRHASGRQERIVLSSEDDLYQKVYFQSTGRPDELDEPEADFFRRYVQPRLLPQDVSRAIKVSYQPYRTSTTSAVRDHPFKAGVREAYLLTTEYAVSHEVSGEFAAAHFARFSCVQRTVRVQWNGRRMLLLGSGLADISYGRLPTWVGSEVRGLIERLTDEALEGLREGEQRDLEALVAEADEQTRVSLKLLALRRPELLSVPGVMHAVRFLDRASYRRFLRHRQGAKALLRSWCGDLLGKTRGMVRSVGDVRTLAILHRAGVRSPEVKHAVLCAGTADHDYDVRDYVHLCGEARAAQMLVCGVQQRGVSRTLSLAADAGRMWRDVLCHMPEFRPASLRVEALHDELSRLQRRLGQPNVPLSSAQEKKYAHLDRVIGGSRTGALTFRRAQMSHDLIELGEDLHICVGSYQRQARESKCVIVGAYDEAGQARFCLEVQERKLIQFKGPHNSLPAGADLAAALRYVEESRLKVSGRDLSGNVEEAGEQAQAAGEGRVQGELPF</sequence>
<evidence type="ECO:0000313" key="3">
    <source>
        <dbReference type="EMBL" id="AXH00635.1"/>
    </source>
</evidence>
<dbReference type="EMBL" id="CP031163">
    <property type="protein sequence ID" value="AXH00635.1"/>
    <property type="molecule type" value="Genomic_DNA"/>
</dbReference>
<dbReference type="Proteomes" id="UP000253744">
    <property type="component" value="Plasmid pDrdI"/>
</dbReference>
<dbReference type="KEGG" id="dwu:DVJ83_15875"/>
<evidence type="ECO:0000256" key="1">
    <source>
        <dbReference type="SAM" id="Coils"/>
    </source>
</evidence>
<reference evidence="3 4" key="1">
    <citation type="submission" date="2018-07" db="EMBL/GenBank/DDBJ databases">
        <title>Complete Genome and Methylome Analysis of Deinococcus wulumuqiensis NEB 479.</title>
        <authorList>
            <person name="Fomenkov A."/>
            <person name="Luyten Y."/>
            <person name="Vincze T."/>
            <person name="Anton B.P."/>
            <person name="Clark T."/>
            <person name="Roberts R.J."/>
            <person name="Morgan R.D."/>
        </authorList>
    </citation>
    <scope>NUCLEOTIDE SEQUENCE [LARGE SCALE GENOMIC DNA]</scope>
    <source>
        <strain evidence="3 4">NEB 479</strain>
        <plasmid evidence="4">Plasmid pdrdi</plasmid>
    </source>
</reference>
<gene>
    <name evidence="3" type="ORF">DVJ83_15875</name>
</gene>
<proteinExistence type="predicted"/>
<feature type="coiled-coil region" evidence="1">
    <location>
        <begin position="47"/>
        <end position="74"/>
    </location>
</feature>
<dbReference type="AlphaFoldDB" id="A0A345ILR2"/>
<geneLocation type="plasmid" evidence="4">
    <name>pdrdi</name>
</geneLocation>
<dbReference type="RefSeq" id="WP_114673290.1">
    <property type="nucleotide sequence ID" value="NZ_CP031163.1"/>
</dbReference>
<accession>A0A345ILR2</accession>
<feature type="region of interest" description="Disordered" evidence="2">
    <location>
        <begin position="602"/>
        <end position="628"/>
    </location>
</feature>